<accession>A0A2T2NMU3</accession>
<comment type="subcellular location">
    <subcellularLocation>
        <location evidence="1">Nucleus</location>
    </subcellularLocation>
</comment>
<dbReference type="GO" id="GO:0008270">
    <property type="term" value="F:zinc ion binding"/>
    <property type="evidence" value="ECO:0007669"/>
    <property type="project" value="UniProtKB-KW"/>
</dbReference>
<name>A0A2T2NMU3_CORCC</name>
<evidence type="ECO:0000259" key="6">
    <source>
        <dbReference type="SMART" id="SM01336"/>
    </source>
</evidence>
<evidence type="ECO:0000256" key="4">
    <source>
        <dbReference type="ARBA" id="ARBA00022833"/>
    </source>
</evidence>
<reference evidence="7 8" key="1">
    <citation type="journal article" date="2018" name="Front. Microbiol.">
        <title>Genome-Wide Analysis of Corynespora cassiicola Leaf Fall Disease Putative Effectors.</title>
        <authorList>
            <person name="Lopez D."/>
            <person name="Ribeiro S."/>
            <person name="Label P."/>
            <person name="Fumanal B."/>
            <person name="Venisse J.S."/>
            <person name="Kohler A."/>
            <person name="de Oliveira R.R."/>
            <person name="Labutti K."/>
            <person name="Lipzen A."/>
            <person name="Lail K."/>
            <person name="Bauer D."/>
            <person name="Ohm R.A."/>
            <person name="Barry K.W."/>
            <person name="Spatafora J."/>
            <person name="Grigoriev I.V."/>
            <person name="Martin F.M."/>
            <person name="Pujade-Renaud V."/>
        </authorList>
    </citation>
    <scope>NUCLEOTIDE SEQUENCE [LARGE SCALE GENOMIC DNA]</scope>
    <source>
        <strain evidence="7 8">Philippines</strain>
    </source>
</reference>
<dbReference type="Pfam" id="PF00645">
    <property type="entry name" value="zf-PARP"/>
    <property type="match status" value="1"/>
</dbReference>
<proteinExistence type="predicted"/>
<dbReference type="GO" id="GO:0003677">
    <property type="term" value="F:DNA binding"/>
    <property type="evidence" value="ECO:0007669"/>
    <property type="project" value="InterPro"/>
</dbReference>
<sequence>MPGYRVEVSPNNRAQCKNKECKDSGEKITKGEYRFGTLVTIHEHTSWTYKHWGCVTPAQVDNLIEFTNKDLDLVDGYDEIPDDFQEKVRFALEHGHVPDEDWKGVSFAERVDTYSI</sequence>
<keyword evidence="2" id="KW-0479">Metal-binding</keyword>
<dbReference type="SMART" id="SM01336">
    <property type="entry name" value="zf-PARP"/>
    <property type="match status" value="1"/>
</dbReference>
<evidence type="ECO:0000256" key="5">
    <source>
        <dbReference type="ARBA" id="ARBA00023242"/>
    </source>
</evidence>
<evidence type="ECO:0000256" key="1">
    <source>
        <dbReference type="ARBA" id="ARBA00004123"/>
    </source>
</evidence>
<dbReference type="AlphaFoldDB" id="A0A2T2NMU3"/>
<organism evidence="7 8">
    <name type="scientific">Corynespora cassiicola Philippines</name>
    <dbReference type="NCBI Taxonomy" id="1448308"/>
    <lineage>
        <taxon>Eukaryota</taxon>
        <taxon>Fungi</taxon>
        <taxon>Dikarya</taxon>
        <taxon>Ascomycota</taxon>
        <taxon>Pezizomycotina</taxon>
        <taxon>Dothideomycetes</taxon>
        <taxon>Pleosporomycetidae</taxon>
        <taxon>Pleosporales</taxon>
        <taxon>Corynesporascaceae</taxon>
        <taxon>Corynespora</taxon>
    </lineage>
</organism>
<keyword evidence="4" id="KW-0862">Zinc</keyword>
<evidence type="ECO:0000313" key="7">
    <source>
        <dbReference type="EMBL" id="PSN66752.1"/>
    </source>
</evidence>
<dbReference type="STRING" id="1448308.A0A2T2NMU3"/>
<evidence type="ECO:0000256" key="2">
    <source>
        <dbReference type="ARBA" id="ARBA00022723"/>
    </source>
</evidence>
<keyword evidence="3" id="KW-0863">Zinc-finger</keyword>
<dbReference type="EMBL" id="KZ678135">
    <property type="protein sequence ID" value="PSN66752.1"/>
    <property type="molecule type" value="Genomic_DNA"/>
</dbReference>
<keyword evidence="5" id="KW-0539">Nucleus</keyword>
<dbReference type="OrthoDB" id="429950at2759"/>
<protein>
    <submittedName>
        <fullName evidence="7">Zf-PARP-domain-containing protein</fullName>
    </submittedName>
</protein>
<dbReference type="Proteomes" id="UP000240883">
    <property type="component" value="Unassembled WGS sequence"/>
</dbReference>
<dbReference type="Gene3D" id="3.30.1740.10">
    <property type="entry name" value="Zinc finger, PARP-type"/>
    <property type="match status" value="1"/>
</dbReference>
<dbReference type="InterPro" id="IPR001510">
    <property type="entry name" value="Znf_PARP"/>
</dbReference>
<dbReference type="GO" id="GO:0005634">
    <property type="term" value="C:nucleus"/>
    <property type="evidence" value="ECO:0007669"/>
    <property type="project" value="UniProtKB-SubCell"/>
</dbReference>
<keyword evidence="8" id="KW-1185">Reference proteome</keyword>
<gene>
    <name evidence="7" type="ORF">BS50DRAFT_372855</name>
</gene>
<dbReference type="SUPFAM" id="SSF57716">
    <property type="entry name" value="Glucocorticoid receptor-like (DNA-binding domain)"/>
    <property type="match status" value="1"/>
</dbReference>
<evidence type="ECO:0000256" key="3">
    <source>
        <dbReference type="ARBA" id="ARBA00022771"/>
    </source>
</evidence>
<evidence type="ECO:0000313" key="8">
    <source>
        <dbReference type="Proteomes" id="UP000240883"/>
    </source>
</evidence>
<dbReference type="InterPro" id="IPR036957">
    <property type="entry name" value="Znf_PARP_sf"/>
</dbReference>
<feature type="domain" description="PARP-type" evidence="6">
    <location>
        <begin position="7"/>
        <end position="93"/>
    </location>
</feature>